<name>A0A4Q9PP01_9APHY</name>
<evidence type="ECO:0000256" key="1">
    <source>
        <dbReference type="SAM" id="Phobius"/>
    </source>
</evidence>
<feature type="transmembrane region" description="Helical" evidence="1">
    <location>
        <begin position="104"/>
        <end position="129"/>
    </location>
</feature>
<sequence length="144" mass="15262">MHGGPAGTPVFINRFSTRLGDSPMALRTGNAVTCEPYGIHLTRATAAFKLHFSGRCHNLERSGLRTSTTTPPSHCISSPSAPTGIQYVSVTIMSSSTCDQRSCVLLQLLPAMTVCSILIYPLAASLLLLSLTAEMKVPSSSVHS</sequence>
<protein>
    <submittedName>
        <fullName evidence="2">Uncharacterized protein</fullName>
    </submittedName>
</protein>
<dbReference type="EMBL" id="ML145158">
    <property type="protein sequence ID" value="TBU56052.1"/>
    <property type="molecule type" value="Genomic_DNA"/>
</dbReference>
<evidence type="ECO:0000313" key="2">
    <source>
        <dbReference type="EMBL" id="TBU56052.1"/>
    </source>
</evidence>
<proteinExistence type="predicted"/>
<keyword evidence="1" id="KW-0472">Membrane</keyword>
<keyword evidence="3" id="KW-1185">Reference proteome</keyword>
<gene>
    <name evidence="2" type="ORF">BD310DRAFT_641904</name>
</gene>
<evidence type="ECO:0000313" key="3">
    <source>
        <dbReference type="Proteomes" id="UP000292082"/>
    </source>
</evidence>
<dbReference type="Proteomes" id="UP000292082">
    <property type="component" value="Unassembled WGS sequence"/>
</dbReference>
<keyword evidence="1" id="KW-1133">Transmembrane helix</keyword>
<organism evidence="2 3">
    <name type="scientific">Dichomitus squalens</name>
    <dbReference type="NCBI Taxonomy" id="114155"/>
    <lineage>
        <taxon>Eukaryota</taxon>
        <taxon>Fungi</taxon>
        <taxon>Dikarya</taxon>
        <taxon>Basidiomycota</taxon>
        <taxon>Agaricomycotina</taxon>
        <taxon>Agaricomycetes</taxon>
        <taxon>Polyporales</taxon>
        <taxon>Polyporaceae</taxon>
        <taxon>Dichomitus</taxon>
    </lineage>
</organism>
<reference evidence="2 3" key="1">
    <citation type="submission" date="2019-01" db="EMBL/GenBank/DDBJ databases">
        <title>Draft genome sequences of three monokaryotic isolates of the white-rot basidiomycete fungus Dichomitus squalens.</title>
        <authorList>
            <consortium name="DOE Joint Genome Institute"/>
            <person name="Lopez S.C."/>
            <person name="Andreopoulos B."/>
            <person name="Pangilinan J."/>
            <person name="Lipzen A."/>
            <person name="Riley R."/>
            <person name="Ahrendt S."/>
            <person name="Ng V."/>
            <person name="Barry K."/>
            <person name="Daum C."/>
            <person name="Grigoriev I.V."/>
            <person name="Hilden K.S."/>
            <person name="Makela M.R."/>
            <person name="de Vries R.P."/>
        </authorList>
    </citation>
    <scope>NUCLEOTIDE SEQUENCE [LARGE SCALE GENOMIC DNA]</scope>
    <source>
        <strain evidence="2 3">CBS 464.89</strain>
    </source>
</reference>
<dbReference type="AlphaFoldDB" id="A0A4Q9PP01"/>
<accession>A0A4Q9PP01</accession>
<keyword evidence="1" id="KW-0812">Transmembrane</keyword>